<dbReference type="InterPro" id="IPR050482">
    <property type="entry name" value="Sensor_HK_TwoCompSys"/>
</dbReference>
<keyword evidence="3" id="KW-0808">Transferase</keyword>
<dbReference type="InterPro" id="IPR003594">
    <property type="entry name" value="HATPase_dom"/>
</dbReference>
<evidence type="ECO:0000256" key="4">
    <source>
        <dbReference type="ARBA" id="ARBA00022777"/>
    </source>
</evidence>
<keyword evidence="7" id="KW-0812">Transmembrane</keyword>
<dbReference type="PANTHER" id="PTHR24421">
    <property type="entry name" value="NITRATE/NITRITE SENSOR PROTEIN NARX-RELATED"/>
    <property type="match status" value="1"/>
</dbReference>
<dbReference type="SMART" id="SM00028">
    <property type="entry name" value="TPR"/>
    <property type="match status" value="4"/>
</dbReference>
<protein>
    <recommendedName>
        <fullName evidence="2">histidine kinase</fullName>
        <ecNumber evidence="2">2.7.13.3</ecNumber>
    </recommendedName>
</protein>
<keyword evidence="4 9" id="KW-0418">Kinase</keyword>
<evidence type="ECO:0000313" key="10">
    <source>
        <dbReference type="Proteomes" id="UP000627521"/>
    </source>
</evidence>
<reference evidence="9 10" key="1">
    <citation type="submission" date="2020-09" db="EMBL/GenBank/DDBJ databases">
        <title>Bacillus nautilus sp. nov., Chryseoglobus crepusculi sp. nov, and Psychrobacter noctis sp. nov., isolated from deep-sea sponges from the equatorial Atlantic.</title>
        <authorList>
            <person name="Stennett H.L."/>
            <person name="Williams S.E."/>
        </authorList>
    </citation>
    <scope>NUCLEOTIDE SEQUENCE [LARGE SCALE GENOMIC DNA]</scope>
    <source>
        <strain evidence="9 10">28M-24</strain>
    </source>
</reference>
<dbReference type="PROSITE" id="PS50005">
    <property type="entry name" value="TPR"/>
    <property type="match status" value="1"/>
</dbReference>
<evidence type="ECO:0000256" key="7">
    <source>
        <dbReference type="SAM" id="Phobius"/>
    </source>
</evidence>
<comment type="caution">
    <text evidence="9">The sequence shown here is derived from an EMBL/GenBank/DDBJ whole genome shotgun (WGS) entry which is preliminary data.</text>
</comment>
<dbReference type="Pfam" id="PF13181">
    <property type="entry name" value="TPR_8"/>
    <property type="match status" value="2"/>
</dbReference>
<feature type="transmembrane region" description="Helical" evidence="7">
    <location>
        <begin position="404"/>
        <end position="423"/>
    </location>
</feature>
<evidence type="ECO:0000259" key="8">
    <source>
        <dbReference type="PROSITE" id="PS50109"/>
    </source>
</evidence>
<comment type="catalytic activity">
    <reaction evidence="1">
        <text>ATP + protein L-histidine = ADP + protein N-phospho-L-histidine.</text>
        <dbReference type="EC" id="2.7.13.3"/>
    </reaction>
</comment>
<evidence type="ECO:0000256" key="6">
    <source>
        <dbReference type="PROSITE-ProRule" id="PRU00339"/>
    </source>
</evidence>
<keyword evidence="10" id="KW-1185">Reference proteome</keyword>
<dbReference type="PROSITE" id="PS50109">
    <property type="entry name" value="HIS_KIN"/>
    <property type="match status" value="1"/>
</dbReference>
<dbReference type="Proteomes" id="UP000627521">
    <property type="component" value="Unassembled WGS sequence"/>
</dbReference>
<evidence type="ECO:0000313" key="9">
    <source>
        <dbReference type="EMBL" id="MBD3864117.1"/>
    </source>
</evidence>
<evidence type="ECO:0000256" key="3">
    <source>
        <dbReference type="ARBA" id="ARBA00022679"/>
    </source>
</evidence>
<dbReference type="SUPFAM" id="SSF48452">
    <property type="entry name" value="TPR-like"/>
    <property type="match status" value="2"/>
</dbReference>
<evidence type="ECO:0000256" key="2">
    <source>
        <dbReference type="ARBA" id="ARBA00012438"/>
    </source>
</evidence>
<dbReference type="EMBL" id="JACXXH010000006">
    <property type="protein sequence ID" value="MBD3864117.1"/>
    <property type="molecule type" value="Genomic_DNA"/>
</dbReference>
<evidence type="ECO:0000256" key="5">
    <source>
        <dbReference type="ARBA" id="ARBA00023012"/>
    </source>
</evidence>
<name>A0ABR8M1K0_9FLAO</name>
<keyword evidence="6" id="KW-0802">TPR repeat</keyword>
<dbReference type="GO" id="GO:0016301">
    <property type="term" value="F:kinase activity"/>
    <property type="evidence" value="ECO:0007669"/>
    <property type="project" value="UniProtKB-KW"/>
</dbReference>
<dbReference type="SMART" id="SM00387">
    <property type="entry name" value="HATPase_c"/>
    <property type="match status" value="1"/>
</dbReference>
<evidence type="ECO:0000256" key="1">
    <source>
        <dbReference type="ARBA" id="ARBA00000085"/>
    </source>
</evidence>
<dbReference type="InterPro" id="IPR036890">
    <property type="entry name" value="HATPase_C_sf"/>
</dbReference>
<keyword evidence="5" id="KW-0902">Two-component regulatory system</keyword>
<feature type="repeat" description="TPR" evidence="6">
    <location>
        <begin position="94"/>
        <end position="127"/>
    </location>
</feature>
<dbReference type="InterPro" id="IPR019734">
    <property type="entry name" value="TPR_rpt"/>
</dbReference>
<dbReference type="CDD" id="cd16917">
    <property type="entry name" value="HATPase_UhpB-NarQ-NarX-like"/>
    <property type="match status" value="1"/>
</dbReference>
<dbReference type="Pfam" id="PF02518">
    <property type="entry name" value="HATPase_c"/>
    <property type="match status" value="1"/>
</dbReference>
<dbReference type="Gene3D" id="1.20.5.1930">
    <property type="match status" value="1"/>
</dbReference>
<dbReference type="InterPro" id="IPR005467">
    <property type="entry name" value="His_kinase_dom"/>
</dbReference>
<proteinExistence type="predicted"/>
<dbReference type="Gene3D" id="1.25.40.10">
    <property type="entry name" value="Tetratricopeptide repeat domain"/>
    <property type="match status" value="2"/>
</dbReference>
<dbReference type="EC" id="2.7.13.3" evidence="2"/>
<keyword evidence="7" id="KW-0472">Membrane</keyword>
<dbReference type="PANTHER" id="PTHR24421:SF10">
    <property type="entry name" value="NITRATE_NITRITE SENSOR PROTEIN NARQ"/>
    <property type="match status" value="1"/>
</dbReference>
<feature type="domain" description="Histidine kinase" evidence="8">
    <location>
        <begin position="573"/>
        <end position="660"/>
    </location>
</feature>
<gene>
    <name evidence="9" type="ORF">IEG06_11700</name>
</gene>
<sequence length="661" mass="76676">MLLFASLGYSQSFDSIYYYRNLAKNDQITTEDRITYAKKAITLSVKTDRDSTLLNSQRVLSFLYIIDGQIDNIKSINLNNLDLAKKLKDSVSIANAYYNLGYSYGKTQKVDSAYYYYFNAVKLYDKLEDFKNYAAVLLNMANIQESERDYIGAQNNVIKAINVVDKLQKNEYNVDTEWSLYNLIGIISGELKQYDNSIEYHNKAINSSNKLKDNYFYKIYSNVNIASTYRKKGDYNLAIDKYNQILNSSKLLTQDPSTYAYVINDLAYSKFLRGKDSNKEIETLYRQAFRLSDSISDKNIKMSVSLNFSDYFKTINQLDSAAIYSTTAYVLGKELKHNKTILKALYIKSEIEKGETSKKYLFEHIRLNDSLLFAERSSRNKFMRIDYETEEIKQENQQISRQRLWLLIVSGALLFTLFFLYIIKTQREKNKELQLERQQQEANEEIYKLMLSQQDKIDEARSLEKNRISKDIHDGILGKLFGVRLSLDGLNLSVNKEAIDKRSHYISELKNIEEDIRKVSHELNTDFIKQSGFLDIVKTLVDTQMNAYNIEYTFYGDDNIDWEALNNQVKIHLYRILQETMQNAYKHAEATKVDISFKNEAGKLVFSIFDNGKGFDTQKAKKGIGLKNIEDRIQEINGKLSIKSQANKGTKIIIIVPTINK</sequence>
<keyword evidence="7" id="KW-1133">Transmembrane helix</keyword>
<organism evidence="9 10">
    <name type="scientific">Olleya marilimosa</name>
    <dbReference type="NCBI Taxonomy" id="272164"/>
    <lineage>
        <taxon>Bacteria</taxon>
        <taxon>Pseudomonadati</taxon>
        <taxon>Bacteroidota</taxon>
        <taxon>Flavobacteriia</taxon>
        <taxon>Flavobacteriales</taxon>
        <taxon>Flavobacteriaceae</taxon>
    </lineage>
</organism>
<accession>A0ABR8M1K0</accession>
<dbReference type="SUPFAM" id="SSF55874">
    <property type="entry name" value="ATPase domain of HSP90 chaperone/DNA topoisomerase II/histidine kinase"/>
    <property type="match status" value="1"/>
</dbReference>
<dbReference type="Gene3D" id="3.30.565.10">
    <property type="entry name" value="Histidine kinase-like ATPase, C-terminal domain"/>
    <property type="match status" value="1"/>
</dbReference>
<dbReference type="InterPro" id="IPR011990">
    <property type="entry name" value="TPR-like_helical_dom_sf"/>
</dbReference>